<keyword evidence="1" id="KW-0472">Membrane</keyword>
<dbReference type="Pfam" id="PF07077">
    <property type="entry name" value="DUF1345"/>
    <property type="match status" value="1"/>
</dbReference>
<reference evidence="3" key="1">
    <citation type="submission" date="2017-06" db="EMBL/GenBank/DDBJ databases">
        <authorList>
            <person name="Varghese N."/>
            <person name="Submissions S."/>
        </authorList>
    </citation>
    <scope>NUCLEOTIDE SEQUENCE [LARGE SCALE GENOMIC DNA]</scope>
    <source>
        <strain evidence="3">DSM 137</strain>
    </source>
</reference>
<evidence type="ECO:0000256" key="1">
    <source>
        <dbReference type="SAM" id="Phobius"/>
    </source>
</evidence>
<feature type="transmembrane region" description="Helical" evidence="1">
    <location>
        <begin position="87"/>
        <end position="107"/>
    </location>
</feature>
<protein>
    <submittedName>
        <fullName evidence="2">Uncharacterized membrane protein</fullName>
    </submittedName>
</protein>
<dbReference type="RefSeq" id="WP_244593353.1">
    <property type="nucleotide sequence ID" value="NZ_FYDG01000005.1"/>
</dbReference>
<gene>
    <name evidence="2" type="ORF">SAMN06265338_1059</name>
</gene>
<dbReference type="EMBL" id="FYDG01000005">
    <property type="protein sequence ID" value="SNB72797.1"/>
    <property type="molecule type" value="Genomic_DNA"/>
</dbReference>
<dbReference type="AlphaFoldDB" id="A0A212RKI2"/>
<evidence type="ECO:0000313" key="3">
    <source>
        <dbReference type="Proteomes" id="UP000198418"/>
    </source>
</evidence>
<feature type="transmembrane region" description="Helical" evidence="1">
    <location>
        <begin position="119"/>
        <end position="144"/>
    </location>
</feature>
<evidence type="ECO:0000313" key="2">
    <source>
        <dbReference type="EMBL" id="SNB72797.1"/>
    </source>
</evidence>
<keyword evidence="1" id="KW-1133">Transmembrane helix</keyword>
<dbReference type="InterPro" id="IPR009781">
    <property type="entry name" value="DUF1345"/>
</dbReference>
<feature type="transmembrane region" description="Helical" evidence="1">
    <location>
        <begin position="47"/>
        <end position="66"/>
    </location>
</feature>
<name>A0A212RKI2_RHOAC</name>
<proteinExistence type="predicted"/>
<accession>A0A212RKI2</accession>
<feature type="transmembrane region" description="Helical" evidence="1">
    <location>
        <begin position="202"/>
        <end position="228"/>
    </location>
</feature>
<organism evidence="2 3">
    <name type="scientific">Rhodoblastus acidophilus</name>
    <name type="common">Rhodopseudomonas acidophila</name>
    <dbReference type="NCBI Taxonomy" id="1074"/>
    <lineage>
        <taxon>Bacteria</taxon>
        <taxon>Pseudomonadati</taxon>
        <taxon>Pseudomonadota</taxon>
        <taxon>Alphaproteobacteria</taxon>
        <taxon>Hyphomicrobiales</taxon>
        <taxon>Rhodoblastaceae</taxon>
        <taxon>Rhodoblastus</taxon>
    </lineage>
</organism>
<dbReference type="Proteomes" id="UP000198418">
    <property type="component" value="Unassembled WGS sequence"/>
</dbReference>
<sequence length="230" mass="25110">MSDAPAPRSSRFARTIRARPRLFLSTLLGLAVGLLLPEHWRGVTRGLLGWNVACWTYLIAAAVMILRSEHKDIHRRAALQDDGRYTVLALTALAAGCSFGAIFFQLATVKGADSSLRGAHIALATSTIIGSWLLVHLVFALHYAHEFYRCAKEEAGTWIGGIVFPGEDRPDYPDFLYFSYVIGVACATADVNIASRPLRRLALVHCVLAFFYNNAVLAMTINIAASFIGG</sequence>
<keyword evidence="3" id="KW-1185">Reference proteome</keyword>
<keyword evidence="1" id="KW-0812">Transmembrane</keyword>